<dbReference type="PROSITE" id="PS50838">
    <property type="entry name" value="MAGE"/>
    <property type="match status" value="1"/>
</dbReference>
<evidence type="ECO:0000256" key="2">
    <source>
        <dbReference type="SAM" id="MobiDB-lite"/>
    </source>
</evidence>
<dbReference type="FunFam" id="1.10.10.1210:FF:000001">
    <property type="entry name" value="melanoma-associated antigen D1"/>
    <property type="match status" value="1"/>
</dbReference>
<dbReference type="GO" id="GO:0005634">
    <property type="term" value="C:nucleus"/>
    <property type="evidence" value="ECO:0007669"/>
    <property type="project" value="TreeGrafter"/>
</dbReference>
<dbReference type="InterPro" id="IPR037445">
    <property type="entry name" value="MAGE"/>
</dbReference>
<gene>
    <name evidence="4" type="ORF">GW7_12934</name>
</gene>
<dbReference type="EMBL" id="JH174209">
    <property type="protein sequence ID" value="EHB18677.1"/>
    <property type="molecule type" value="Genomic_DNA"/>
</dbReference>
<sequence>MASSQRSQSSLGFSREHKEHRCTLKDQEGPKPLPLEALRDKVDELVDFLLLKYSKMELTTKVEMLYGVTKDYQEHFPLIFRKASECLYLVFGIDVKEVDPPGNLYVLVPVLCLTYNGMLGNEQGIPKTSLLIIILSIIFVKGNRASEEVVWLALNRMQVYDGREHLVYGEPRKFITEELVEEGYLEYRQVPDSDPARYEFLWGPRAHAETTKMKVLEHLSKVNKRDPRSYPRLYEEALRAEQEAAMDGVGYVPEIGCIWEPLH</sequence>
<feature type="compositionally biased region" description="Basic and acidic residues" evidence="2">
    <location>
        <begin position="14"/>
        <end position="28"/>
    </location>
</feature>
<dbReference type="eggNOG" id="KOG4562">
    <property type="taxonomic scope" value="Eukaryota"/>
</dbReference>
<dbReference type="InterPro" id="IPR041898">
    <property type="entry name" value="MAGE_WH1"/>
</dbReference>
<dbReference type="GO" id="GO:0000122">
    <property type="term" value="P:negative regulation of transcription by RNA polymerase II"/>
    <property type="evidence" value="ECO:0007669"/>
    <property type="project" value="TreeGrafter"/>
</dbReference>
<dbReference type="Pfam" id="PF01454">
    <property type="entry name" value="MAGE"/>
    <property type="match status" value="1"/>
</dbReference>
<evidence type="ECO:0000313" key="4">
    <source>
        <dbReference type="EMBL" id="EHB18677.1"/>
    </source>
</evidence>
<feature type="compositionally biased region" description="Low complexity" evidence="2">
    <location>
        <begin position="1"/>
        <end position="10"/>
    </location>
</feature>
<dbReference type="PANTHER" id="PTHR11736:SF153">
    <property type="entry name" value="MELANOMA-ASSOCIATED ANTIGEN 10"/>
    <property type="match status" value="1"/>
</dbReference>
<organism evidence="4 5">
    <name type="scientific">Heterocephalus glaber</name>
    <name type="common">Naked mole rat</name>
    <dbReference type="NCBI Taxonomy" id="10181"/>
    <lineage>
        <taxon>Eukaryota</taxon>
        <taxon>Metazoa</taxon>
        <taxon>Chordata</taxon>
        <taxon>Craniata</taxon>
        <taxon>Vertebrata</taxon>
        <taxon>Euteleostomi</taxon>
        <taxon>Mammalia</taxon>
        <taxon>Eutheria</taxon>
        <taxon>Euarchontoglires</taxon>
        <taxon>Glires</taxon>
        <taxon>Rodentia</taxon>
        <taxon>Hystricomorpha</taxon>
        <taxon>Bathyergidae</taxon>
        <taxon>Heterocephalus</taxon>
    </lineage>
</organism>
<dbReference type="InterPro" id="IPR002190">
    <property type="entry name" value="MHD_dom"/>
</dbReference>
<feature type="domain" description="MAGE" evidence="3">
    <location>
        <begin position="38"/>
        <end position="237"/>
    </location>
</feature>
<proteinExistence type="predicted"/>
<evidence type="ECO:0000313" key="5">
    <source>
        <dbReference type="Proteomes" id="UP000006813"/>
    </source>
</evidence>
<keyword evidence="1" id="KW-0825">Tumor antigen</keyword>
<dbReference type="FunFam" id="1.10.10.1200:FF:000007">
    <property type="entry name" value="Melanoma-associated antigen C2"/>
    <property type="match status" value="1"/>
</dbReference>
<dbReference type="AlphaFoldDB" id="G5CAW6"/>
<dbReference type="STRING" id="10181.G5CAW6"/>
<protein>
    <submittedName>
        <fullName evidence="4">Melanoma-associated antigen 10</fullName>
    </submittedName>
</protein>
<evidence type="ECO:0000256" key="1">
    <source>
        <dbReference type="ARBA" id="ARBA00084104"/>
    </source>
</evidence>
<dbReference type="Proteomes" id="UP000006813">
    <property type="component" value="Unassembled WGS sequence"/>
</dbReference>
<name>G5CAW6_HETGA</name>
<reference evidence="4 5" key="1">
    <citation type="journal article" date="2011" name="Nature">
        <title>Genome sequencing reveals insights into physiology and longevity of the naked mole rat.</title>
        <authorList>
            <person name="Kim E.B."/>
            <person name="Fang X."/>
            <person name="Fushan A.A."/>
            <person name="Huang Z."/>
            <person name="Lobanov A.V."/>
            <person name="Han L."/>
            <person name="Marino S.M."/>
            <person name="Sun X."/>
            <person name="Turanov A.A."/>
            <person name="Yang P."/>
            <person name="Yim S.H."/>
            <person name="Zhao X."/>
            <person name="Kasaikina M.V."/>
            <person name="Stoletzki N."/>
            <person name="Peng C."/>
            <person name="Polak P."/>
            <person name="Xiong Z."/>
            <person name="Kiezun A."/>
            <person name="Zhu Y."/>
            <person name="Chen Y."/>
            <person name="Kryukov G.V."/>
            <person name="Zhang Q."/>
            <person name="Peshkin L."/>
            <person name="Yang L."/>
            <person name="Bronson R.T."/>
            <person name="Buffenstein R."/>
            <person name="Wang B."/>
            <person name="Han C."/>
            <person name="Li Q."/>
            <person name="Chen L."/>
            <person name="Zhao W."/>
            <person name="Sunyaev S.R."/>
            <person name="Park T.J."/>
            <person name="Zhang G."/>
            <person name="Wang J."/>
            <person name="Gladyshev V.N."/>
        </authorList>
    </citation>
    <scope>NUCLEOTIDE SEQUENCE [LARGE SCALE GENOMIC DNA]</scope>
</reference>
<dbReference type="Gene3D" id="1.10.10.1200">
    <property type="entry name" value="MAGE homology domain, winged helix WH1 motif"/>
    <property type="match status" value="1"/>
</dbReference>
<dbReference type="Gene3D" id="1.10.10.1210">
    <property type="entry name" value="MAGE homology domain, winged helix WH2 motif"/>
    <property type="match status" value="1"/>
</dbReference>
<evidence type="ECO:0000259" key="3">
    <source>
        <dbReference type="PROSITE" id="PS50838"/>
    </source>
</evidence>
<dbReference type="SMART" id="SM01373">
    <property type="entry name" value="MAGE"/>
    <property type="match status" value="1"/>
</dbReference>
<dbReference type="InParanoid" id="G5CAW6"/>
<feature type="region of interest" description="Disordered" evidence="2">
    <location>
        <begin position="1"/>
        <end position="28"/>
    </location>
</feature>
<dbReference type="PANTHER" id="PTHR11736">
    <property type="entry name" value="MELANOMA-ASSOCIATED ANTIGEN MAGE ANTIGEN"/>
    <property type="match status" value="1"/>
</dbReference>
<dbReference type="InterPro" id="IPR041899">
    <property type="entry name" value="MAGE_WH2"/>
</dbReference>
<accession>G5CAW6</accession>